<evidence type="ECO:0000313" key="2">
    <source>
        <dbReference type="Proteomes" id="UP000677244"/>
    </source>
</evidence>
<comment type="caution">
    <text evidence="1">The sequence shown here is derived from an EMBL/GenBank/DDBJ whole genome shotgun (WGS) entry which is preliminary data.</text>
</comment>
<proteinExistence type="predicted"/>
<gene>
    <name evidence="1" type="ORF">J7I42_30440</name>
</gene>
<dbReference type="RefSeq" id="WP_209143422.1">
    <property type="nucleotide sequence ID" value="NZ_JAGHKO010000014.1"/>
</dbReference>
<evidence type="ECO:0000313" key="1">
    <source>
        <dbReference type="EMBL" id="MBO9204646.1"/>
    </source>
</evidence>
<protein>
    <submittedName>
        <fullName evidence="1">Uncharacterized protein</fullName>
    </submittedName>
</protein>
<keyword evidence="2" id="KW-1185">Reference proteome</keyword>
<dbReference type="EMBL" id="JAGHKO010000014">
    <property type="protein sequence ID" value="MBO9204646.1"/>
    <property type="molecule type" value="Genomic_DNA"/>
</dbReference>
<dbReference type="Proteomes" id="UP000677244">
    <property type="component" value="Unassembled WGS sequence"/>
</dbReference>
<sequence>MAVICMLDGDRDLQFTKHLNCTWAGNTNNEMHEVNTHLNKAEDFISYTNLYYGIKQTN</sequence>
<organism evidence="1 2">
    <name type="scientific">Niastella soli</name>
    <dbReference type="NCBI Taxonomy" id="2821487"/>
    <lineage>
        <taxon>Bacteria</taxon>
        <taxon>Pseudomonadati</taxon>
        <taxon>Bacteroidota</taxon>
        <taxon>Chitinophagia</taxon>
        <taxon>Chitinophagales</taxon>
        <taxon>Chitinophagaceae</taxon>
        <taxon>Niastella</taxon>
    </lineage>
</organism>
<accession>A0ABS3Z3B2</accession>
<reference evidence="1 2" key="1">
    <citation type="submission" date="2021-03" db="EMBL/GenBank/DDBJ databases">
        <title>Assistant Professor.</title>
        <authorList>
            <person name="Huq M.A."/>
        </authorList>
    </citation>
    <scope>NUCLEOTIDE SEQUENCE [LARGE SCALE GENOMIC DNA]</scope>
    <source>
        <strain evidence="1 2">MAH-29</strain>
    </source>
</reference>
<name>A0ABS3Z3B2_9BACT</name>